<keyword evidence="3" id="KW-1185">Reference proteome</keyword>
<feature type="transmembrane region" description="Helical" evidence="1">
    <location>
        <begin position="6"/>
        <end position="24"/>
    </location>
</feature>
<dbReference type="EMBL" id="CAJZBQ010000046">
    <property type="protein sequence ID" value="CAG9328495.1"/>
    <property type="molecule type" value="Genomic_DNA"/>
</dbReference>
<proteinExistence type="predicted"/>
<evidence type="ECO:0008006" key="4">
    <source>
        <dbReference type="Google" id="ProtNLM"/>
    </source>
</evidence>
<comment type="caution">
    <text evidence="2">The sequence shown here is derived from an EMBL/GenBank/DDBJ whole genome shotgun (WGS) entry which is preliminary data.</text>
</comment>
<keyword evidence="1" id="KW-1133">Transmembrane helix</keyword>
<dbReference type="Proteomes" id="UP001162131">
    <property type="component" value="Unassembled WGS sequence"/>
</dbReference>
<dbReference type="AlphaFoldDB" id="A0AAU9JVC2"/>
<keyword evidence="1" id="KW-0472">Membrane</keyword>
<protein>
    <recommendedName>
        <fullName evidence="4">Secreted protein</fullName>
    </recommendedName>
</protein>
<evidence type="ECO:0000313" key="2">
    <source>
        <dbReference type="EMBL" id="CAG9328495.1"/>
    </source>
</evidence>
<gene>
    <name evidence="2" type="ORF">BSTOLATCC_MIC46923</name>
</gene>
<evidence type="ECO:0000256" key="1">
    <source>
        <dbReference type="SAM" id="Phobius"/>
    </source>
</evidence>
<keyword evidence="1" id="KW-0812">Transmembrane</keyword>
<accession>A0AAU9JVC2</accession>
<name>A0AAU9JVC2_9CILI</name>
<evidence type="ECO:0000313" key="3">
    <source>
        <dbReference type="Proteomes" id="UP001162131"/>
    </source>
</evidence>
<organism evidence="2 3">
    <name type="scientific">Blepharisma stoltei</name>
    <dbReference type="NCBI Taxonomy" id="1481888"/>
    <lineage>
        <taxon>Eukaryota</taxon>
        <taxon>Sar</taxon>
        <taxon>Alveolata</taxon>
        <taxon>Ciliophora</taxon>
        <taxon>Postciliodesmatophora</taxon>
        <taxon>Heterotrichea</taxon>
        <taxon>Heterotrichida</taxon>
        <taxon>Blepharismidae</taxon>
        <taxon>Blepharisma</taxon>
    </lineage>
</organism>
<sequence length="144" mass="17088">MKFFVQLFFCLHIFYMCFFCFFCVKKQFFFVFCAETAVKNNDPCFFTHATLSARKFQKIEFMPNFRQQGKIQSLGYNSQFHARNTPNWPRDACRRCWAFPFQLWANLFTRGKSNPENGLGLDFILLELLTLPRSQFLGSKTLPI</sequence>
<reference evidence="2" key="1">
    <citation type="submission" date="2021-09" db="EMBL/GenBank/DDBJ databases">
        <authorList>
            <consortium name="AG Swart"/>
            <person name="Singh M."/>
            <person name="Singh A."/>
            <person name="Seah K."/>
            <person name="Emmerich C."/>
        </authorList>
    </citation>
    <scope>NUCLEOTIDE SEQUENCE</scope>
    <source>
        <strain evidence="2">ATCC30299</strain>
    </source>
</reference>